<evidence type="ECO:0000256" key="4">
    <source>
        <dbReference type="ARBA" id="ARBA00022519"/>
    </source>
</evidence>
<feature type="transmembrane region" description="Helical" evidence="8">
    <location>
        <begin position="345"/>
        <end position="366"/>
    </location>
</feature>
<keyword evidence="7 8" id="KW-0472">Membrane</keyword>
<dbReference type="InterPro" id="IPR035906">
    <property type="entry name" value="MetI-like_sf"/>
</dbReference>
<feature type="transmembrane region" description="Helical" evidence="8">
    <location>
        <begin position="461"/>
        <end position="484"/>
    </location>
</feature>
<dbReference type="GO" id="GO:0055085">
    <property type="term" value="P:transmembrane transport"/>
    <property type="evidence" value="ECO:0007669"/>
    <property type="project" value="InterPro"/>
</dbReference>
<feature type="transmembrane region" description="Helical" evidence="8">
    <location>
        <begin position="58"/>
        <end position="80"/>
    </location>
</feature>
<dbReference type="PANTHER" id="PTHR43357:SF4">
    <property type="entry name" value="INNER MEMBRANE ABC TRANSPORTER PERMEASE PROTEIN YDCV"/>
    <property type="match status" value="1"/>
</dbReference>
<proteinExistence type="inferred from homology"/>
<keyword evidence="4" id="KW-0997">Cell inner membrane</keyword>
<dbReference type="GO" id="GO:0005886">
    <property type="term" value="C:plasma membrane"/>
    <property type="evidence" value="ECO:0007669"/>
    <property type="project" value="UniProtKB-SubCell"/>
</dbReference>
<dbReference type="AlphaFoldDB" id="A0A8T3YJS6"/>
<dbReference type="PANTHER" id="PTHR43357">
    <property type="entry name" value="INNER MEMBRANE ABC TRANSPORTER PERMEASE PROTEIN YDCV"/>
    <property type="match status" value="1"/>
</dbReference>
<feature type="transmembrane region" description="Helical" evidence="8">
    <location>
        <begin position="239"/>
        <end position="263"/>
    </location>
</feature>
<evidence type="ECO:0000256" key="5">
    <source>
        <dbReference type="ARBA" id="ARBA00022692"/>
    </source>
</evidence>
<evidence type="ECO:0000256" key="8">
    <source>
        <dbReference type="RuleBase" id="RU363032"/>
    </source>
</evidence>
<feature type="transmembrane region" description="Helical" evidence="8">
    <location>
        <begin position="504"/>
        <end position="525"/>
    </location>
</feature>
<evidence type="ECO:0000256" key="1">
    <source>
        <dbReference type="ARBA" id="ARBA00004429"/>
    </source>
</evidence>
<feature type="domain" description="ABC transmembrane type-1" evidence="9">
    <location>
        <begin position="54"/>
        <end position="260"/>
    </location>
</feature>
<keyword evidence="2 8" id="KW-0813">Transport</keyword>
<feature type="transmembrane region" description="Helical" evidence="8">
    <location>
        <begin position="378"/>
        <end position="399"/>
    </location>
</feature>
<evidence type="ECO:0000256" key="6">
    <source>
        <dbReference type="ARBA" id="ARBA00022989"/>
    </source>
</evidence>
<dbReference type="CDD" id="cd06261">
    <property type="entry name" value="TM_PBP2"/>
    <property type="match status" value="2"/>
</dbReference>
<feature type="transmembrane region" description="Helical" evidence="8">
    <location>
        <begin position="92"/>
        <end position="115"/>
    </location>
</feature>
<feature type="transmembrane region" description="Helical" evidence="8">
    <location>
        <begin position="405"/>
        <end position="424"/>
    </location>
</feature>
<dbReference type="Pfam" id="PF00528">
    <property type="entry name" value="BPD_transp_1"/>
    <property type="match status" value="1"/>
</dbReference>
<feature type="transmembrane region" description="Helical" evidence="8">
    <location>
        <begin position="135"/>
        <end position="158"/>
    </location>
</feature>
<evidence type="ECO:0000259" key="9">
    <source>
        <dbReference type="PROSITE" id="PS50928"/>
    </source>
</evidence>
<protein>
    <submittedName>
        <fullName evidence="10">Iron ABC transporter permease</fullName>
    </submittedName>
</protein>
<accession>A0A8T3YJS6</accession>
<evidence type="ECO:0000256" key="2">
    <source>
        <dbReference type="ARBA" id="ARBA00022448"/>
    </source>
</evidence>
<name>A0A8T3YJS6_9ARCH</name>
<dbReference type="SUPFAM" id="SSF161098">
    <property type="entry name" value="MetI-like"/>
    <property type="match status" value="2"/>
</dbReference>
<gene>
    <name evidence="10" type="ORF">HY544_00210</name>
</gene>
<comment type="subcellular location">
    <subcellularLocation>
        <location evidence="1">Cell inner membrane</location>
        <topology evidence="1">Multi-pass membrane protein</topology>
    </subcellularLocation>
    <subcellularLocation>
        <location evidence="8">Cell membrane</location>
        <topology evidence="8">Multi-pass membrane protein</topology>
    </subcellularLocation>
</comment>
<dbReference type="InterPro" id="IPR000515">
    <property type="entry name" value="MetI-like"/>
</dbReference>
<dbReference type="EMBL" id="JACQPB010000002">
    <property type="protein sequence ID" value="MBI4209920.1"/>
    <property type="molecule type" value="Genomic_DNA"/>
</dbReference>
<keyword evidence="6 8" id="KW-1133">Transmembrane helix</keyword>
<evidence type="ECO:0000256" key="3">
    <source>
        <dbReference type="ARBA" id="ARBA00022475"/>
    </source>
</evidence>
<feature type="transmembrane region" description="Helical" evidence="8">
    <location>
        <begin position="283"/>
        <end position="312"/>
    </location>
</feature>
<dbReference type="Proteomes" id="UP000732298">
    <property type="component" value="Unassembled WGS sequence"/>
</dbReference>
<keyword evidence="5 8" id="KW-0812">Transmembrane</keyword>
<feature type="domain" description="ABC transmembrane type-1" evidence="9">
    <location>
        <begin position="346"/>
        <end position="525"/>
    </location>
</feature>
<organism evidence="10 11">
    <name type="scientific">Candidatus Iainarchaeum sp</name>
    <dbReference type="NCBI Taxonomy" id="3101447"/>
    <lineage>
        <taxon>Archaea</taxon>
        <taxon>Candidatus Iainarchaeota</taxon>
        <taxon>Candidatus Iainarchaeia</taxon>
        <taxon>Candidatus Iainarchaeales</taxon>
        <taxon>Candidatus Iainarchaeaceae</taxon>
        <taxon>Candidatus Iainarchaeum</taxon>
    </lineage>
</organism>
<comment type="similarity">
    <text evidence="8">Belongs to the binding-protein-dependent transport system permease family.</text>
</comment>
<evidence type="ECO:0000313" key="10">
    <source>
        <dbReference type="EMBL" id="MBI4209920.1"/>
    </source>
</evidence>
<keyword evidence="3" id="KW-1003">Cell membrane</keyword>
<feature type="transmembrane region" description="Helical" evidence="8">
    <location>
        <begin position="192"/>
        <end position="219"/>
    </location>
</feature>
<sequence>MGKDNEIWLAGKAVFLLFFLAFFAAPLLLMLSGAISPGALERLAVLISVNLGVMYNSFFQAVVSVFFALLFGLPAAYVLAKKDFPFRGLVKSLSMLPFVFPSILVVLSFVIVLGNNGWVNSFLRWAFGLPEPVNFLYGFSGVVIAHVFYNFPVVAGLVSSAWESLDSGAEDAARSLGAGKAARFLRITLPQLLPSIAASAMLVFMYCFMSFTIVLSFGGLRFSTLEVEVYTQAMRNLDFASASLLALVQFMLLLAFAGVYWAISRKRRATSQAAPPAKSPLALFSFAGILEGSFILLLSLSVLVPVLSLVLFSFTDPATGGFTIAAFEKVFSSAPSPLGTTPVSAIFYSFAIASGASLVATLMALLASLRETRVKAAAVLLSSSIAVSAITLGLGYYMAFGSGSMLVIALAHSVLAFPFAFFSIRNAVSRLGPEQADSARTLGAGAIGVLRRITVPRISGGMASAFSFSFAVSLGELGIVLMLYDGVYATMPVYIYRLLGTFSVHSAAAMGLILIFSSMACFYAVHLFSKGQWRLA</sequence>
<reference evidence="10" key="1">
    <citation type="submission" date="2020-07" db="EMBL/GenBank/DDBJ databases">
        <title>Huge and variable diversity of episymbiotic CPR bacteria and DPANN archaea in groundwater ecosystems.</title>
        <authorList>
            <person name="He C.Y."/>
            <person name="Keren R."/>
            <person name="Whittaker M."/>
            <person name="Farag I.F."/>
            <person name="Doudna J."/>
            <person name="Cate J.H.D."/>
            <person name="Banfield J.F."/>
        </authorList>
    </citation>
    <scope>NUCLEOTIDE SEQUENCE</scope>
    <source>
        <strain evidence="10">NC_groundwater_1296_Ag_S-0.2um_52_80</strain>
    </source>
</reference>
<dbReference type="PROSITE" id="PS50928">
    <property type="entry name" value="ABC_TM1"/>
    <property type="match status" value="2"/>
</dbReference>
<evidence type="ECO:0000256" key="7">
    <source>
        <dbReference type="ARBA" id="ARBA00023136"/>
    </source>
</evidence>
<dbReference type="Gene3D" id="1.10.3720.10">
    <property type="entry name" value="MetI-like"/>
    <property type="match status" value="2"/>
</dbReference>
<evidence type="ECO:0000313" key="11">
    <source>
        <dbReference type="Proteomes" id="UP000732298"/>
    </source>
</evidence>
<comment type="caution">
    <text evidence="10">The sequence shown here is derived from an EMBL/GenBank/DDBJ whole genome shotgun (WGS) entry which is preliminary data.</text>
</comment>